<organism evidence="2 3">
    <name type="scientific">Gossypium tomentosum</name>
    <name type="common">Hawaiian cotton</name>
    <name type="synonym">Gossypium sandvicense</name>
    <dbReference type="NCBI Taxonomy" id="34277"/>
    <lineage>
        <taxon>Eukaryota</taxon>
        <taxon>Viridiplantae</taxon>
        <taxon>Streptophyta</taxon>
        <taxon>Embryophyta</taxon>
        <taxon>Tracheophyta</taxon>
        <taxon>Spermatophyta</taxon>
        <taxon>Magnoliopsida</taxon>
        <taxon>eudicotyledons</taxon>
        <taxon>Gunneridae</taxon>
        <taxon>Pentapetalae</taxon>
        <taxon>rosids</taxon>
        <taxon>malvids</taxon>
        <taxon>Malvales</taxon>
        <taxon>Malvaceae</taxon>
        <taxon>Malvoideae</taxon>
        <taxon>Gossypium</taxon>
    </lineage>
</organism>
<name>A0A5D2PU67_GOSTO</name>
<dbReference type="EMBL" id="CM017616">
    <property type="protein sequence ID" value="TYI19606.1"/>
    <property type="molecule type" value="Genomic_DNA"/>
</dbReference>
<dbReference type="Proteomes" id="UP000322667">
    <property type="component" value="Chromosome A07"/>
</dbReference>
<feature type="region of interest" description="Disordered" evidence="1">
    <location>
        <begin position="1"/>
        <end position="79"/>
    </location>
</feature>
<dbReference type="AlphaFoldDB" id="A0A5D2PU67"/>
<feature type="compositionally biased region" description="Polar residues" evidence="1">
    <location>
        <begin position="46"/>
        <end position="65"/>
    </location>
</feature>
<proteinExistence type="predicted"/>
<gene>
    <name evidence="2" type="ORF">ES332_A07G176100v1</name>
</gene>
<keyword evidence="3" id="KW-1185">Reference proteome</keyword>
<evidence type="ECO:0000256" key="1">
    <source>
        <dbReference type="SAM" id="MobiDB-lite"/>
    </source>
</evidence>
<reference evidence="2 3" key="1">
    <citation type="submission" date="2019-07" db="EMBL/GenBank/DDBJ databases">
        <title>WGS assembly of Gossypium tomentosum.</title>
        <authorList>
            <person name="Chen Z.J."/>
            <person name="Sreedasyam A."/>
            <person name="Ando A."/>
            <person name="Song Q."/>
            <person name="De L."/>
            <person name="Hulse-Kemp A."/>
            <person name="Ding M."/>
            <person name="Ye W."/>
            <person name="Kirkbride R."/>
            <person name="Jenkins J."/>
            <person name="Plott C."/>
            <person name="Lovell J."/>
            <person name="Lin Y.-M."/>
            <person name="Vaughn R."/>
            <person name="Liu B."/>
            <person name="Li W."/>
            <person name="Simpson S."/>
            <person name="Scheffler B."/>
            <person name="Saski C."/>
            <person name="Grover C."/>
            <person name="Hu G."/>
            <person name="Conover J."/>
            <person name="Carlson J."/>
            <person name="Shu S."/>
            <person name="Boston L."/>
            <person name="Williams M."/>
            <person name="Peterson D."/>
            <person name="Mcgee K."/>
            <person name="Jones D."/>
            <person name="Wendel J."/>
            <person name="Stelly D."/>
            <person name="Grimwood J."/>
            <person name="Schmutz J."/>
        </authorList>
    </citation>
    <scope>NUCLEOTIDE SEQUENCE [LARGE SCALE GENOMIC DNA]</scope>
    <source>
        <strain evidence="2">7179.01</strain>
    </source>
</reference>
<protein>
    <submittedName>
        <fullName evidence="2">Uncharacterized protein</fullName>
    </submittedName>
</protein>
<evidence type="ECO:0000313" key="3">
    <source>
        <dbReference type="Proteomes" id="UP000322667"/>
    </source>
</evidence>
<feature type="compositionally biased region" description="Basic and acidic residues" evidence="1">
    <location>
        <begin position="1"/>
        <end position="25"/>
    </location>
</feature>
<sequence length="113" mass="12923">MGRTLRDQTKIKIDTKSNKNQIEIHKPKKTKKIKEKSYNIKKQMDSRSSTLKSLNRQSLKNSKTTKPLEPTIFSKPIGPIQGIHPSKTFPLLSSNLKNIFTDSTFKTCLLSIH</sequence>
<feature type="compositionally biased region" description="Basic and acidic residues" evidence="1">
    <location>
        <begin position="35"/>
        <end position="45"/>
    </location>
</feature>
<evidence type="ECO:0000313" key="2">
    <source>
        <dbReference type="EMBL" id="TYI19606.1"/>
    </source>
</evidence>
<accession>A0A5D2PU67</accession>